<evidence type="ECO:0000313" key="3">
    <source>
        <dbReference type="Proteomes" id="UP001175228"/>
    </source>
</evidence>
<name>A0AA39QK35_9AGAR</name>
<keyword evidence="3" id="KW-1185">Reference proteome</keyword>
<reference evidence="2" key="1">
    <citation type="submission" date="2023-06" db="EMBL/GenBank/DDBJ databases">
        <authorList>
            <consortium name="Lawrence Berkeley National Laboratory"/>
            <person name="Ahrendt S."/>
            <person name="Sahu N."/>
            <person name="Indic B."/>
            <person name="Wong-Bajracharya J."/>
            <person name="Merenyi Z."/>
            <person name="Ke H.-M."/>
            <person name="Monk M."/>
            <person name="Kocsube S."/>
            <person name="Drula E."/>
            <person name="Lipzen A."/>
            <person name="Balint B."/>
            <person name="Henrissat B."/>
            <person name="Andreopoulos B."/>
            <person name="Martin F.M."/>
            <person name="Harder C.B."/>
            <person name="Rigling D."/>
            <person name="Ford K.L."/>
            <person name="Foster G.D."/>
            <person name="Pangilinan J."/>
            <person name="Papanicolaou A."/>
            <person name="Barry K."/>
            <person name="LaButti K."/>
            <person name="Viragh M."/>
            <person name="Koriabine M."/>
            <person name="Yan M."/>
            <person name="Riley R."/>
            <person name="Champramary S."/>
            <person name="Plett K.L."/>
            <person name="Tsai I.J."/>
            <person name="Slot J."/>
            <person name="Sipos G."/>
            <person name="Plett J."/>
            <person name="Nagy L.G."/>
            <person name="Grigoriev I.V."/>
        </authorList>
    </citation>
    <scope>NUCLEOTIDE SEQUENCE</scope>
    <source>
        <strain evidence="2">HWK02</strain>
    </source>
</reference>
<keyword evidence="1" id="KW-0812">Transmembrane</keyword>
<keyword evidence="1" id="KW-0472">Membrane</keyword>
<evidence type="ECO:0000313" key="2">
    <source>
        <dbReference type="EMBL" id="KAK0504408.1"/>
    </source>
</evidence>
<comment type="caution">
    <text evidence="2">The sequence shown here is derived from an EMBL/GenBank/DDBJ whole genome shotgun (WGS) entry which is preliminary data.</text>
</comment>
<evidence type="ECO:0000256" key="1">
    <source>
        <dbReference type="SAM" id="Phobius"/>
    </source>
</evidence>
<dbReference type="EMBL" id="JAUEPU010000003">
    <property type="protein sequence ID" value="KAK0504408.1"/>
    <property type="molecule type" value="Genomic_DNA"/>
</dbReference>
<dbReference type="InterPro" id="IPR059179">
    <property type="entry name" value="MLKL-like_MCAfunc"/>
</dbReference>
<feature type="transmembrane region" description="Helical" evidence="1">
    <location>
        <begin position="712"/>
        <end position="731"/>
    </location>
</feature>
<gene>
    <name evidence="2" type="ORF">EDD18DRAFT_1133521</name>
</gene>
<sequence>MARASIPKRKHSRPRAPIDGVASAISALHIVNAVPVSYIQSICGGLISILEVVEQVQQNESDITRFANAANETARLLQEETHSHTRLPGSGFQDACERFYNQICETVIQLDALKASNDKHTFLKYLRTSRTSDAISQCERALTELRNNLILISTMGTRMDVADVISKQETARSLMAEMHQTLSLHSDTVSLLPRHLEGIRDVISFSAGYTNKRIGELQTEMRNQNPVIDGRFHRFIEGDINVRQELAPHKPTFDKENRDDAFQTNIVHAGDSTKDRTIRVFRRKTEWKRELDLLKLIPRRPNLVQLYGVCDSESFLSLIFNRKLVFLEDYIVEKDPPAIEEVRLRVNAIRDHQNAHIFLASHHSMTVQSYHHGFFYADENGALCMDRFRPASGDSSWISPLVYNTSIRLSSVVGPVGIQDPSPGVFDSPISKAHLLEYYNLILWLPSVQLDLRTSQRGSIGIYQPLRWTKLASLQLPNSKSLSRTWAFCEDDVSSSERDMFLDSDGSLRIAIDTDKAISFTVLSQLTEGSFRTIFYSFFSQASYVSGKHGLDEVDALLCILVLASCASVPRLRSPYIQELEEATRSTSSYHPQSHSRKTSHRIFFASNTQGSNRVSESDLEEYGITVEHTVGESVFPNLCTPKSMMAHRYQFLREIHQECGFSPHSTQAAEYLGLPLFQLHGLDSENVKDISCDNEESAGEVAQLFPGLTTWNLMIVIMTVVIILCVRTFISSSEGPVV</sequence>
<organism evidence="2 3">
    <name type="scientific">Armillaria luteobubalina</name>
    <dbReference type="NCBI Taxonomy" id="153913"/>
    <lineage>
        <taxon>Eukaryota</taxon>
        <taxon>Fungi</taxon>
        <taxon>Dikarya</taxon>
        <taxon>Basidiomycota</taxon>
        <taxon>Agaricomycotina</taxon>
        <taxon>Agaricomycetes</taxon>
        <taxon>Agaricomycetidae</taxon>
        <taxon>Agaricales</taxon>
        <taxon>Marasmiineae</taxon>
        <taxon>Physalacriaceae</taxon>
        <taxon>Armillaria</taxon>
    </lineage>
</organism>
<dbReference type="AlphaFoldDB" id="A0AA39QK35"/>
<protein>
    <submittedName>
        <fullName evidence="2">Uncharacterized protein</fullName>
    </submittedName>
</protein>
<accession>A0AA39QK35</accession>
<dbReference type="Proteomes" id="UP001175228">
    <property type="component" value="Unassembled WGS sequence"/>
</dbReference>
<dbReference type="CDD" id="cd21037">
    <property type="entry name" value="MLKL_NTD"/>
    <property type="match status" value="1"/>
</dbReference>
<keyword evidence="1" id="KW-1133">Transmembrane helix</keyword>
<proteinExistence type="predicted"/>